<dbReference type="AlphaFoldDB" id="A0A1I6XTK3"/>
<accession>A0A1I6XTK3</accession>
<dbReference type="RefSeq" id="WP_091691250.1">
    <property type="nucleotide sequence ID" value="NZ_FPBF01000001.1"/>
</dbReference>
<proteinExistence type="predicted"/>
<dbReference type="OrthoDB" id="824354at2"/>
<protein>
    <submittedName>
        <fullName evidence="1">Uncharacterized protein</fullName>
    </submittedName>
</protein>
<dbReference type="STRING" id="305507.SAMN04489724_0642"/>
<name>A0A1I6XTK3_9BACT</name>
<evidence type="ECO:0000313" key="1">
    <source>
        <dbReference type="EMBL" id="SFT41211.1"/>
    </source>
</evidence>
<dbReference type="EMBL" id="FPBF01000001">
    <property type="protein sequence ID" value="SFT41211.1"/>
    <property type="molecule type" value="Genomic_DNA"/>
</dbReference>
<sequence>MSKKRKDTDPLGYEDALEHLSKLFWWSLRDGWNLGCIGGIIHAERLKEWVKNSEFKGIRMWFCKKPEEKPVFLVMDPVFEDFYTSHDIPTNVQVGQDFSIAKSLIMGEDLEEINLFNWFRGEDGNLDAESNLVSPPQETFTNTDVESWKQEFLRVFKDFPLNKQGWTYFIDETDKGKLITQLANRNGFTYLGYCFGYDHSCEDNCLRVMLIPVNAMGRNIVSEAEESMLQYSWPPKT</sequence>
<keyword evidence="2" id="KW-1185">Reference proteome</keyword>
<gene>
    <name evidence="1" type="ORF">SAMN04489724_0642</name>
</gene>
<reference evidence="2" key="1">
    <citation type="submission" date="2016-10" db="EMBL/GenBank/DDBJ databases">
        <authorList>
            <person name="Varghese N."/>
            <person name="Submissions S."/>
        </authorList>
    </citation>
    <scope>NUCLEOTIDE SEQUENCE [LARGE SCALE GENOMIC DNA]</scope>
    <source>
        <strain evidence="2">DSM 23445</strain>
    </source>
</reference>
<dbReference type="Proteomes" id="UP000199673">
    <property type="component" value="Unassembled WGS sequence"/>
</dbReference>
<organism evidence="1 2">
    <name type="scientific">Algoriphagus locisalis</name>
    <dbReference type="NCBI Taxonomy" id="305507"/>
    <lineage>
        <taxon>Bacteria</taxon>
        <taxon>Pseudomonadati</taxon>
        <taxon>Bacteroidota</taxon>
        <taxon>Cytophagia</taxon>
        <taxon>Cytophagales</taxon>
        <taxon>Cyclobacteriaceae</taxon>
        <taxon>Algoriphagus</taxon>
    </lineage>
</organism>
<evidence type="ECO:0000313" key="2">
    <source>
        <dbReference type="Proteomes" id="UP000199673"/>
    </source>
</evidence>